<proteinExistence type="predicted"/>
<organism evidence="1 2">
    <name type="scientific">Tabrizicola soli</name>
    <dbReference type="NCBI Taxonomy" id="2185115"/>
    <lineage>
        <taxon>Bacteria</taxon>
        <taxon>Pseudomonadati</taxon>
        <taxon>Pseudomonadota</taxon>
        <taxon>Alphaproteobacteria</taxon>
        <taxon>Rhodobacterales</taxon>
        <taxon>Paracoccaceae</taxon>
        <taxon>Tabrizicola</taxon>
    </lineage>
</organism>
<comment type="caution">
    <text evidence="1">The sequence shown here is derived from an EMBL/GenBank/DDBJ whole genome shotgun (WGS) entry which is preliminary data.</text>
</comment>
<accession>A0ABV7DTV5</accession>
<feature type="non-terminal residue" evidence="1">
    <location>
        <position position="125"/>
    </location>
</feature>
<dbReference type="Proteomes" id="UP001595445">
    <property type="component" value="Unassembled WGS sequence"/>
</dbReference>
<gene>
    <name evidence="1" type="ORF">ACFOD6_06860</name>
</gene>
<reference evidence="2" key="1">
    <citation type="journal article" date="2019" name="Int. J. Syst. Evol. Microbiol.">
        <title>The Global Catalogue of Microorganisms (GCM) 10K type strain sequencing project: providing services to taxonomists for standard genome sequencing and annotation.</title>
        <authorList>
            <consortium name="The Broad Institute Genomics Platform"/>
            <consortium name="The Broad Institute Genome Sequencing Center for Infectious Disease"/>
            <person name="Wu L."/>
            <person name="Ma J."/>
        </authorList>
    </citation>
    <scope>NUCLEOTIDE SEQUENCE [LARGE SCALE GENOMIC DNA]</scope>
    <source>
        <strain evidence="2">KCTC 62102</strain>
    </source>
</reference>
<protein>
    <submittedName>
        <fullName evidence="1">Uncharacterized protein</fullName>
    </submittedName>
</protein>
<evidence type="ECO:0000313" key="2">
    <source>
        <dbReference type="Proteomes" id="UP001595445"/>
    </source>
</evidence>
<sequence length="125" mass="13945">MTELNCICLKYGTAYGPEYVNRLHAALLRNTTKDLRLFCMTDDPAGIDPRVELLDLPNEPFAERMDRAMRSAPKQGRLKKISLFRPGLIPDLTGPLLVLGSRLIEFQSQNMTVAARAIAEKKVSG</sequence>
<name>A0ABV7DTV5_9RHOB</name>
<evidence type="ECO:0000313" key="1">
    <source>
        <dbReference type="EMBL" id="MFC3085766.1"/>
    </source>
</evidence>
<dbReference type="EMBL" id="JBHRSM010000011">
    <property type="protein sequence ID" value="MFC3085766.1"/>
    <property type="molecule type" value="Genomic_DNA"/>
</dbReference>
<keyword evidence="2" id="KW-1185">Reference proteome</keyword>